<dbReference type="Pfam" id="PF00563">
    <property type="entry name" value="EAL"/>
    <property type="match status" value="1"/>
</dbReference>
<dbReference type="STRING" id="766136.BHF68_00655"/>
<dbReference type="PROSITE" id="PS50883">
    <property type="entry name" value="EAL"/>
    <property type="match status" value="1"/>
</dbReference>
<organism evidence="5 6">
    <name type="scientific">Desulfuribacillus alkaliarsenatis</name>
    <dbReference type="NCBI Taxonomy" id="766136"/>
    <lineage>
        <taxon>Bacteria</taxon>
        <taxon>Bacillati</taxon>
        <taxon>Bacillota</taxon>
        <taxon>Desulfuribacillia</taxon>
        <taxon>Desulfuribacillales</taxon>
        <taxon>Desulfuribacillaceae</taxon>
        <taxon>Desulfuribacillus</taxon>
    </lineage>
</organism>
<dbReference type="SMART" id="SM00267">
    <property type="entry name" value="GGDEF"/>
    <property type="match status" value="1"/>
</dbReference>
<dbReference type="InterPro" id="IPR000160">
    <property type="entry name" value="GGDEF_dom"/>
</dbReference>
<sequence length="791" mass="89768">MRYLHLKSIRLQMLLFIVLLILFQFIFIGFVTDKKLNELPEYVNSRYEEIVSAKAAEVSRELNGLIEQVNMVSNLSFVKEMDLKVIEENLSEITNNYKTITVATIEELAQNSDGLLIEIQEQKSFEDIMLTLAEHNYYITQPFYSRYVDNQAPLIAIFQAVNSGNDVDNTEGIVGIAIVVIEVNFLNDVVTSIQVNQSEQGWIINKFGTVIVHKDANTPMNKSASDIIDIDKDKEDLLKLILNNTAGTFQHYDEQGNSLLTIYKSIDNSPDWTFMITYLEKDIYSELLGVRRSILYALLGSLILVVTMTILYSNKLLKPILNLKDTFNKATAGDFEVRAEENIANELGDAGKSFNIMLKQIKDLTFKDSITGLDNYYSCMLKLAGKISKLKRTHITLCILLISLDDFKRINSVAGYEAGNYVLKELAIRFSSNIKENEIVARYFGDEFIVLIGARDNDALLARINQFADQSTNTISANNNDFLIKMSIGASIIHDETDVDKAIKEAMISKLKVKELGGNSIMFYNDKLKAEVRERQEIERALIYGIERQEFYLKYQPVIESKSQKIVATEALLRWKSEKYKNISLEKIINAAERTGLILDIGNWALMEACKQNKLWQQMGYSPMVIGVNVSALQLEELNFVNKVKDILEVTGLDSKLLELEITETNIMYNIEQNLATIRKLKGLGVRIAIDDFGTGYSSLSYLSRFPIDTLKIDRAFTTEIGKDKRSQMIVDTIISLAHTMNLYTNAEGVETKGQLEYLREKGCDFIQGYLISKPVGANEIIELLDKDRDK</sequence>
<dbReference type="SUPFAM" id="SSF141868">
    <property type="entry name" value="EAL domain-like"/>
    <property type="match status" value="1"/>
</dbReference>
<dbReference type="SMART" id="SM00304">
    <property type="entry name" value="HAMP"/>
    <property type="match status" value="1"/>
</dbReference>
<dbReference type="CDD" id="cd01948">
    <property type="entry name" value="EAL"/>
    <property type="match status" value="1"/>
</dbReference>
<dbReference type="PANTHER" id="PTHR44757">
    <property type="entry name" value="DIGUANYLATE CYCLASE DGCP"/>
    <property type="match status" value="1"/>
</dbReference>
<dbReference type="InterPro" id="IPR052155">
    <property type="entry name" value="Biofilm_reg_signaling"/>
</dbReference>
<keyword evidence="6" id="KW-1185">Reference proteome</keyword>
<dbReference type="GO" id="GO:0016020">
    <property type="term" value="C:membrane"/>
    <property type="evidence" value="ECO:0007669"/>
    <property type="project" value="InterPro"/>
</dbReference>
<dbReference type="OrthoDB" id="9759607at2"/>
<dbReference type="NCBIfam" id="TIGR00254">
    <property type="entry name" value="GGDEF"/>
    <property type="match status" value="1"/>
</dbReference>
<dbReference type="SUPFAM" id="SSF55073">
    <property type="entry name" value="Nucleotide cyclase"/>
    <property type="match status" value="1"/>
</dbReference>
<dbReference type="Pfam" id="PF00990">
    <property type="entry name" value="GGDEF"/>
    <property type="match status" value="1"/>
</dbReference>
<evidence type="ECO:0000313" key="6">
    <source>
        <dbReference type="Proteomes" id="UP000094296"/>
    </source>
</evidence>
<dbReference type="Gene3D" id="3.20.20.450">
    <property type="entry name" value="EAL domain"/>
    <property type="match status" value="1"/>
</dbReference>
<dbReference type="GO" id="GO:0007165">
    <property type="term" value="P:signal transduction"/>
    <property type="evidence" value="ECO:0007669"/>
    <property type="project" value="InterPro"/>
</dbReference>
<dbReference type="Proteomes" id="UP000094296">
    <property type="component" value="Unassembled WGS sequence"/>
</dbReference>
<dbReference type="InterPro" id="IPR043128">
    <property type="entry name" value="Rev_trsase/Diguanyl_cyclase"/>
</dbReference>
<feature type="domain" description="HAMP" evidence="3">
    <location>
        <begin position="314"/>
        <end position="366"/>
    </location>
</feature>
<comment type="caution">
    <text evidence="5">The sequence shown here is derived from an EMBL/GenBank/DDBJ whole genome shotgun (WGS) entry which is preliminary data.</text>
</comment>
<dbReference type="Gene3D" id="3.30.70.270">
    <property type="match status" value="1"/>
</dbReference>
<dbReference type="InterPro" id="IPR035919">
    <property type="entry name" value="EAL_sf"/>
</dbReference>
<dbReference type="SUPFAM" id="SSF158472">
    <property type="entry name" value="HAMP domain-like"/>
    <property type="match status" value="1"/>
</dbReference>
<evidence type="ECO:0000259" key="2">
    <source>
        <dbReference type="PROSITE" id="PS50883"/>
    </source>
</evidence>
<accession>A0A1E5G528</accession>
<dbReference type="EMBL" id="MIJE01000001">
    <property type="protein sequence ID" value="OEF98229.1"/>
    <property type="molecule type" value="Genomic_DNA"/>
</dbReference>
<dbReference type="Gene3D" id="6.10.340.10">
    <property type="match status" value="1"/>
</dbReference>
<feature type="domain" description="GGDEF" evidence="4">
    <location>
        <begin position="395"/>
        <end position="526"/>
    </location>
</feature>
<evidence type="ECO:0000256" key="1">
    <source>
        <dbReference type="SAM" id="Phobius"/>
    </source>
</evidence>
<evidence type="ECO:0000259" key="3">
    <source>
        <dbReference type="PROSITE" id="PS50885"/>
    </source>
</evidence>
<keyword evidence="1" id="KW-1133">Transmembrane helix</keyword>
<dbReference type="PROSITE" id="PS50885">
    <property type="entry name" value="HAMP"/>
    <property type="match status" value="1"/>
</dbReference>
<evidence type="ECO:0008006" key="7">
    <source>
        <dbReference type="Google" id="ProtNLM"/>
    </source>
</evidence>
<dbReference type="RefSeq" id="WP_069641721.1">
    <property type="nucleotide sequence ID" value="NZ_MIJE01000001.1"/>
</dbReference>
<keyword evidence="1" id="KW-0812">Transmembrane</keyword>
<proteinExistence type="predicted"/>
<feature type="transmembrane region" description="Helical" evidence="1">
    <location>
        <begin position="12"/>
        <end position="31"/>
    </location>
</feature>
<dbReference type="InterPro" id="IPR003660">
    <property type="entry name" value="HAMP_dom"/>
</dbReference>
<gene>
    <name evidence="5" type="ORF">BHF68_00655</name>
</gene>
<dbReference type="SMART" id="SM00052">
    <property type="entry name" value="EAL"/>
    <property type="match status" value="1"/>
</dbReference>
<dbReference type="PROSITE" id="PS50887">
    <property type="entry name" value="GGDEF"/>
    <property type="match status" value="1"/>
</dbReference>
<keyword evidence="1" id="KW-0472">Membrane</keyword>
<evidence type="ECO:0000313" key="5">
    <source>
        <dbReference type="EMBL" id="OEF98229.1"/>
    </source>
</evidence>
<dbReference type="AlphaFoldDB" id="A0A1E5G528"/>
<dbReference type="CDD" id="cd06225">
    <property type="entry name" value="HAMP"/>
    <property type="match status" value="1"/>
</dbReference>
<name>A0A1E5G528_9FIRM</name>
<evidence type="ECO:0000259" key="4">
    <source>
        <dbReference type="PROSITE" id="PS50887"/>
    </source>
</evidence>
<protein>
    <recommendedName>
        <fullName evidence="7">Diguanylate cyclase</fullName>
    </recommendedName>
</protein>
<dbReference type="PANTHER" id="PTHR44757:SF2">
    <property type="entry name" value="BIOFILM ARCHITECTURE MAINTENANCE PROTEIN MBAA"/>
    <property type="match status" value="1"/>
</dbReference>
<dbReference type="InterPro" id="IPR001633">
    <property type="entry name" value="EAL_dom"/>
</dbReference>
<dbReference type="Pfam" id="PF00672">
    <property type="entry name" value="HAMP"/>
    <property type="match status" value="1"/>
</dbReference>
<dbReference type="CDD" id="cd01949">
    <property type="entry name" value="GGDEF"/>
    <property type="match status" value="1"/>
</dbReference>
<dbReference type="InterPro" id="IPR029787">
    <property type="entry name" value="Nucleotide_cyclase"/>
</dbReference>
<dbReference type="Gene3D" id="3.30.450.20">
    <property type="entry name" value="PAS domain"/>
    <property type="match status" value="1"/>
</dbReference>
<reference evidence="5 6" key="1">
    <citation type="submission" date="2016-09" db="EMBL/GenBank/DDBJ databases">
        <title>Draft genome sequence for the type strain of Desulfuribacillus alkaliarsenatis AHT28, an obligately anaerobic, sulfidogenic bacterium isolated from Russian soda lake sediments.</title>
        <authorList>
            <person name="Abin C.A."/>
            <person name="Hollibaugh J.T."/>
        </authorList>
    </citation>
    <scope>NUCLEOTIDE SEQUENCE [LARGE SCALE GENOMIC DNA]</scope>
    <source>
        <strain evidence="5 6">AHT28</strain>
    </source>
</reference>
<feature type="domain" description="EAL" evidence="2">
    <location>
        <begin position="535"/>
        <end position="789"/>
    </location>
</feature>